<evidence type="ECO:0000259" key="6">
    <source>
        <dbReference type="PROSITE" id="PS50109"/>
    </source>
</evidence>
<evidence type="ECO:0000313" key="9">
    <source>
        <dbReference type="EMBL" id="RAR47256.1"/>
    </source>
</evidence>
<dbReference type="SMART" id="SM00091">
    <property type="entry name" value="PAS"/>
    <property type="match status" value="2"/>
</dbReference>
<dbReference type="RefSeq" id="WP_112086530.1">
    <property type="nucleotide sequence ID" value="NZ_QLSV01000010.1"/>
</dbReference>
<accession>A0A328WQ66</accession>
<keyword evidence="10" id="KW-1185">Reference proteome</keyword>
<dbReference type="InterPro" id="IPR036097">
    <property type="entry name" value="HisK_dim/P_sf"/>
</dbReference>
<dbReference type="Gene3D" id="1.10.287.130">
    <property type="match status" value="1"/>
</dbReference>
<evidence type="ECO:0000256" key="5">
    <source>
        <dbReference type="ARBA" id="ARBA00022777"/>
    </source>
</evidence>
<evidence type="ECO:0000256" key="3">
    <source>
        <dbReference type="ARBA" id="ARBA00022553"/>
    </source>
</evidence>
<evidence type="ECO:0000313" key="10">
    <source>
        <dbReference type="Proteomes" id="UP000249518"/>
    </source>
</evidence>
<reference evidence="9 10" key="1">
    <citation type="submission" date="2018-06" db="EMBL/GenBank/DDBJ databases">
        <title>Genomic Encyclopedia of Type Strains, Phase III (KMG-III): the genomes of soil and plant-associated and newly described type strains.</title>
        <authorList>
            <person name="Whitman W."/>
        </authorList>
    </citation>
    <scope>NUCLEOTIDE SEQUENCE [LARGE SCALE GENOMIC DNA]</scope>
    <source>
        <strain evidence="9 10">CGMCC 1.12504</strain>
    </source>
</reference>
<feature type="domain" description="PAC" evidence="8">
    <location>
        <begin position="375"/>
        <end position="426"/>
    </location>
</feature>
<dbReference type="InterPro" id="IPR004358">
    <property type="entry name" value="Sig_transdc_His_kin-like_C"/>
</dbReference>
<dbReference type="NCBIfam" id="TIGR00229">
    <property type="entry name" value="sensory_box"/>
    <property type="match status" value="2"/>
</dbReference>
<dbReference type="SUPFAM" id="SSF55785">
    <property type="entry name" value="PYP-like sensor domain (PAS domain)"/>
    <property type="match status" value="2"/>
</dbReference>
<dbReference type="SUPFAM" id="SSF55781">
    <property type="entry name" value="GAF domain-like"/>
    <property type="match status" value="1"/>
</dbReference>
<dbReference type="Pfam" id="PF00512">
    <property type="entry name" value="HisKA"/>
    <property type="match status" value="1"/>
</dbReference>
<dbReference type="PROSITE" id="PS50113">
    <property type="entry name" value="PAC"/>
    <property type="match status" value="2"/>
</dbReference>
<keyword evidence="4" id="KW-0808">Transferase</keyword>
<feature type="domain" description="PAS" evidence="7">
    <location>
        <begin position="196"/>
        <end position="249"/>
    </location>
</feature>
<dbReference type="Pfam" id="PF13426">
    <property type="entry name" value="PAS_9"/>
    <property type="match status" value="1"/>
</dbReference>
<dbReference type="PANTHER" id="PTHR43304">
    <property type="entry name" value="PHYTOCHROME-LIKE PROTEIN CPH1"/>
    <property type="match status" value="1"/>
</dbReference>
<dbReference type="InterPro" id="IPR000700">
    <property type="entry name" value="PAS-assoc_C"/>
</dbReference>
<organism evidence="9 10">
    <name type="scientific">Flavobacterium lacus</name>
    <dbReference type="NCBI Taxonomy" id="1353778"/>
    <lineage>
        <taxon>Bacteria</taxon>
        <taxon>Pseudomonadati</taxon>
        <taxon>Bacteroidota</taxon>
        <taxon>Flavobacteriia</taxon>
        <taxon>Flavobacteriales</taxon>
        <taxon>Flavobacteriaceae</taxon>
        <taxon>Flavobacterium</taxon>
    </lineage>
</organism>
<dbReference type="CDD" id="cd00082">
    <property type="entry name" value="HisKA"/>
    <property type="match status" value="1"/>
</dbReference>
<dbReference type="Proteomes" id="UP000249518">
    <property type="component" value="Unassembled WGS sequence"/>
</dbReference>
<dbReference type="Pfam" id="PF01590">
    <property type="entry name" value="GAF"/>
    <property type="match status" value="1"/>
</dbReference>
<dbReference type="InterPro" id="IPR052162">
    <property type="entry name" value="Sensor_kinase/Photoreceptor"/>
</dbReference>
<protein>
    <recommendedName>
        <fullName evidence="2">histidine kinase</fullName>
        <ecNumber evidence="2">2.7.13.3</ecNumber>
    </recommendedName>
</protein>
<dbReference type="CDD" id="cd00130">
    <property type="entry name" value="PAS"/>
    <property type="match status" value="2"/>
</dbReference>
<dbReference type="InterPro" id="IPR003018">
    <property type="entry name" value="GAF"/>
</dbReference>
<dbReference type="OrthoDB" id="9808408at2"/>
<dbReference type="PROSITE" id="PS50112">
    <property type="entry name" value="PAS"/>
    <property type="match status" value="2"/>
</dbReference>
<sequence length="663" mass="76563">MVELLESISKSNETLLRENNIDFSLQKCVNFLGIGTSADRCYIFKNKIANAEIIIDYEFEWCNDGIIPYIDNPELNGLSYDAFPGLYDILSSNQSIHGLVSKISNEYFRDLMTMQGIKSYLFMPLFSNDLFWGWIGFDNCNNERLFCESEVTALKSVANNIGLRLEQETFERNLTNIMNELNAFITNSNQAKWEWNLESNIFKFSHNWFGMLGYKETELSQDYETWKSLVHPEDLPAAEKKIKNFIEGKLNKYEGNLRMIHKKGHEVWIKYSSMKFLNKKNKVIKLIGTHIDISDYKLKEMELKISEDKFKFIAENTTDLICQHNTLGVFTYVSNSSIDLIGYDREDLIGKNPDRFIHPDDIEMFDKLFIDKKVNSSTLRFLKKNGDYCWLEVIAKPISQNGRTVAVQTSSRDVTSRITAERETANALQKEKELNQLKSNFVTMASHQFRTPLTVIYSNIELMSYKTGDVSKKLKSDIDTISTRIISEVDRMTELMNNILIFGKYESGNLTVDIQQINLELFVSNLLDVYHSNKVAIRKMKVEVVGQTRLIKSDENLLMEVLNNVISNAFKYSQNKRSPILKISYREECFEIKITDFGIGIPEEDQKHLYKSFFRARNTTTIKGSGLGLIIAKQFTELLNGTIHIDSKIDEGTTVTLKFPYEN</sequence>
<dbReference type="InterPro" id="IPR013655">
    <property type="entry name" value="PAS_fold_3"/>
</dbReference>
<dbReference type="InterPro" id="IPR005467">
    <property type="entry name" value="His_kinase_dom"/>
</dbReference>
<dbReference type="Gene3D" id="3.30.565.10">
    <property type="entry name" value="Histidine kinase-like ATPase, C-terminal domain"/>
    <property type="match status" value="1"/>
</dbReference>
<evidence type="ECO:0000256" key="2">
    <source>
        <dbReference type="ARBA" id="ARBA00012438"/>
    </source>
</evidence>
<dbReference type="SMART" id="SM00388">
    <property type="entry name" value="HisKA"/>
    <property type="match status" value="1"/>
</dbReference>
<dbReference type="Pfam" id="PF02518">
    <property type="entry name" value="HATPase_c"/>
    <property type="match status" value="1"/>
</dbReference>
<dbReference type="InterPro" id="IPR001610">
    <property type="entry name" value="PAC"/>
</dbReference>
<dbReference type="PANTHER" id="PTHR43304:SF1">
    <property type="entry name" value="PAC DOMAIN-CONTAINING PROTEIN"/>
    <property type="match status" value="1"/>
</dbReference>
<dbReference type="PRINTS" id="PR00344">
    <property type="entry name" value="BCTRLSENSOR"/>
</dbReference>
<dbReference type="SMART" id="SM00065">
    <property type="entry name" value="GAF"/>
    <property type="match status" value="1"/>
</dbReference>
<dbReference type="InterPro" id="IPR003594">
    <property type="entry name" value="HATPase_dom"/>
</dbReference>
<dbReference type="SUPFAM" id="SSF55874">
    <property type="entry name" value="ATPase domain of HSP90 chaperone/DNA topoisomerase II/histidine kinase"/>
    <property type="match status" value="1"/>
</dbReference>
<dbReference type="InterPro" id="IPR000014">
    <property type="entry name" value="PAS"/>
</dbReference>
<dbReference type="InterPro" id="IPR036890">
    <property type="entry name" value="HATPase_C_sf"/>
</dbReference>
<dbReference type="Pfam" id="PF08447">
    <property type="entry name" value="PAS_3"/>
    <property type="match status" value="1"/>
</dbReference>
<dbReference type="SMART" id="SM00387">
    <property type="entry name" value="HATPase_c"/>
    <property type="match status" value="1"/>
</dbReference>
<dbReference type="SMART" id="SM00086">
    <property type="entry name" value="PAC"/>
    <property type="match status" value="2"/>
</dbReference>
<dbReference type="Gene3D" id="3.30.450.40">
    <property type="match status" value="1"/>
</dbReference>
<dbReference type="EC" id="2.7.13.3" evidence="2"/>
<dbReference type="AlphaFoldDB" id="A0A328WQ66"/>
<dbReference type="InterPro" id="IPR003661">
    <property type="entry name" value="HisK_dim/P_dom"/>
</dbReference>
<dbReference type="GO" id="GO:0000155">
    <property type="term" value="F:phosphorelay sensor kinase activity"/>
    <property type="evidence" value="ECO:0007669"/>
    <property type="project" value="InterPro"/>
</dbReference>
<evidence type="ECO:0000259" key="7">
    <source>
        <dbReference type="PROSITE" id="PS50112"/>
    </source>
</evidence>
<keyword evidence="5" id="KW-0418">Kinase</keyword>
<evidence type="ECO:0000256" key="1">
    <source>
        <dbReference type="ARBA" id="ARBA00000085"/>
    </source>
</evidence>
<dbReference type="PROSITE" id="PS50109">
    <property type="entry name" value="HIS_KIN"/>
    <property type="match status" value="1"/>
</dbReference>
<dbReference type="Gene3D" id="3.30.450.20">
    <property type="entry name" value="PAS domain"/>
    <property type="match status" value="2"/>
</dbReference>
<feature type="domain" description="PAC" evidence="8">
    <location>
        <begin position="253"/>
        <end position="305"/>
    </location>
</feature>
<dbReference type="EMBL" id="QLSV01000010">
    <property type="protein sequence ID" value="RAR47256.1"/>
    <property type="molecule type" value="Genomic_DNA"/>
</dbReference>
<comment type="caution">
    <text evidence="9">The sequence shown here is derived from an EMBL/GenBank/DDBJ whole genome shotgun (WGS) entry which is preliminary data.</text>
</comment>
<gene>
    <name evidence="9" type="ORF">B0I10_11049</name>
</gene>
<keyword evidence="3" id="KW-0597">Phosphoprotein</keyword>
<dbReference type="CDD" id="cd00075">
    <property type="entry name" value="HATPase"/>
    <property type="match status" value="1"/>
</dbReference>
<dbReference type="InterPro" id="IPR035965">
    <property type="entry name" value="PAS-like_dom_sf"/>
</dbReference>
<feature type="domain" description="PAS" evidence="7">
    <location>
        <begin position="306"/>
        <end position="377"/>
    </location>
</feature>
<comment type="catalytic activity">
    <reaction evidence="1">
        <text>ATP + protein L-histidine = ADP + protein N-phospho-L-histidine.</text>
        <dbReference type="EC" id="2.7.13.3"/>
    </reaction>
</comment>
<name>A0A328WQ66_9FLAO</name>
<feature type="domain" description="Histidine kinase" evidence="6">
    <location>
        <begin position="444"/>
        <end position="663"/>
    </location>
</feature>
<dbReference type="InterPro" id="IPR029016">
    <property type="entry name" value="GAF-like_dom_sf"/>
</dbReference>
<evidence type="ECO:0000259" key="8">
    <source>
        <dbReference type="PROSITE" id="PS50113"/>
    </source>
</evidence>
<proteinExistence type="predicted"/>
<dbReference type="SUPFAM" id="SSF47384">
    <property type="entry name" value="Homodimeric domain of signal transducing histidine kinase"/>
    <property type="match status" value="1"/>
</dbReference>
<evidence type="ECO:0000256" key="4">
    <source>
        <dbReference type="ARBA" id="ARBA00022679"/>
    </source>
</evidence>